<dbReference type="AlphaFoldDB" id="A0A2P2NQM6"/>
<evidence type="ECO:0000313" key="1">
    <source>
        <dbReference type="EMBL" id="MBX44745.1"/>
    </source>
</evidence>
<reference evidence="1" key="1">
    <citation type="submission" date="2018-02" db="EMBL/GenBank/DDBJ databases">
        <title>Rhizophora mucronata_Transcriptome.</title>
        <authorList>
            <person name="Meera S.P."/>
            <person name="Sreeshan A."/>
            <person name="Augustine A."/>
        </authorList>
    </citation>
    <scope>NUCLEOTIDE SEQUENCE</scope>
    <source>
        <tissue evidence="1">Leaf</tissue>
    </source>
</reference>
<proteinExistence type="predicted"/>
<organism evidence="1">
    <name type="scientific">Rhizophora mucronata</name>
    <name type="common">Asiatic mangrove</name>
    <dbReference type="NCBI Taxonomy" id="61149"/>
    <lineage>
        <taxon>Eukaryota</taxon>
        <taxon>Viridiplantae</taxon>
        <taxon>Streptophyta</taxon>
        <taxon>Embryophyta</taxon>
        <taxon>Tracheophyta</taxon>
        <taxon>Spermatophyta</taxon>
        <taxon>Magnoliopsida</taxon>
        <taxon>eudicotyledons</taxon>
        <taxon>Gunneridae</taxon>
        <taxon>Pentapetalae</taxon>
        <taxon>rosids</taxon>
        <taxon>fabids</taxon>
        <taxon>Malpighiales</taxon>
        <taxon>Rhizophoraceae</taxon>
        <taxon>Rhizophora</taxon>
    </lineage>
</organism>
<sequence length="49" mass="5758">MSTVSCTQPFFNWSMSVSVFYSVERFPIMKKCFLIFHNLIHVGNVPHIH</sequence>
<name>A0A2P2NQM6_RHIMU</name>
<accession>A0A2P2NQM6</accession>
<protein>
    <submittedName>
        <fullName evidence="1">Uncharacterized protein</fullName>
    </submittedName>
</protein>
<dbReference type="EMBL" id="GGEC01064261">
    <property type="protein sequence ID" value="MBX44745.1"/>
    <property type="molecule type" value="Transcribed_RNA"/>
</dbReference>